<proteinExistence type="predicted"/>
<dbReference type="HOGENOM" id="CLU_1387988_0_0_4"/>
<keyword evidence="2" id="KW-1185">Reference proteome</keyword>
<accession>Q39MA6</accession>
<evidence type="ECO:0000313" key="1">
    <source>
        <dbReference type="EMBL" id="ABB06410.1"/>
    </source>
</evidence>
<reference evidence="1" key="1">
    <citation type="submission" date="2009-01" db="EMBL/GenBank/DDBJ databases">
        <title>Complete sequence of chromosome 3 of Burkholderia sp. 383.</title>
        <authorList>
            <consortium name="US DOE Joint Genome Institute"/>
            <person name="Copeland A."/>
            <person name="Lucas S."/>
            <person name="Lapidus A."/>
            <person name="Barry K."/>
            <person name="Detter J.C."/>
            <person name="Glavina T."/>
            <person name="Hammon N."/>
            <person name="Israni S."/>
            <person name="Pitluck S."/>
            <person name="Chain P."/>
            <person name="Malfatti S."/>
            <person name="Shin M."/>
            <person name="Vergez L."/>
            <person name="Schmutz J."/>
            <person name="Larimer F."/>
            <person name="Land M."/>
            <person name="Kyrpides N."/>
            <person name="Lykidis A."/>
            <person name="Richardson P."/>
        </authorList>
    </citation>
    <scope>NUCLEOTIDE SEQUENCE</scope>
    <source>
        <strain evidence="1">383</strain>
    </source>
</reference>
<name>Q39MA6_BURL3</name>
<organism evidence="1 2">
    <name type="scientific">Burkholderia lata (strain ATCC 17760 / DSM 23089 / LMG 22485 / NCIMB 9086 / R18194 / 383)</name>
    <dbReference type="NCBI Taxonomy" id="482957"/>
    <lineage>
        <taxon>Bacteria</taxon>
        <taxon>Pseudomonadati</taxon>
        <taxon>Pseudomonadota</taxon>
        <taxon>Betaproteobacteria</taxon>
        <taxon>Burkholderiales</taxon>
        <taxon>Burkholderiaceae</taxon>
        <taxon>Burkholderia</taxon>
        <taxon>Burkholderia cepacia complex</taxon>
    </lineage>
</organism>
<dbReference type="EMBL" id="CP000150">
    <property type="protein sequence ID" value="ABB06410.1"/>
    <property type="molecule type" value="Genomic_DNA"/>
</dbReference>
<dbReference type="Proteomes" id="UP000002705">
    <property type="component" value="Chromosome 3"/>
</dbReference>
<evidence type="ECO:0000313" key="2">
    <source>
        <dbReference type="Proteomes" id="UP000002705"/>
    </source>
</evidence>
<protein>
    <submittedName>
        <fullName evidence="1">Uncharacterized protein</fullName>
    </submittedName>
</protein>
<dbReference type="AlphaFoldDB" id="Q39MA6"/>
<sequence length="196" mass="21798">MRAGCQAFQERHVPRCACAASYWIRHDCRRTRRPPRAHPDTQSVRSQVISDAAYRGTHVAWRQRNCEPHLIAKRPAAGAMSVFEHADGHDFVSGVGMHVRRLFRFLIRMKRRGIFNRRCHADIAILGGAKELLAGLHDVDGQHDSLHRLQGGNSSLAGQKRGAGGLQRPFCEVSTGGIPPRCPCVMPVYSSVFARA</sequence>
<gene>
    <name evidence="1" type="ordered locus">Bcep18194_C7366</name>
</gene>
<dbReference type="KEGG" id="bur:Bcep18194_C7366"/>